<dbReference type="EMBL" id="BSPQ01000001">
    <property type="protein sequence ID" value="GLS89671.1"/>
    <property type="molecule type" value="Genomic_DNA"/>
</dbReference>
<sequence length="56" mass="6416">MTSKVVNFEIEKETKNSVRYKEVPEEGQAPIVGSLYVQKWFAGNSKNIQVTIEKKD</sequence>
<dbReference type="Proteomes" id="UP001157353">
    <property type="component" value="Unassembled WGS sequence"/>
</dbReference>
<evidence type="ECO:0000313" key="1">
    <source>
        <dbReference type="EMBL" id="GLS89671.1"/>
    </source>
</evidence>
<organism evidence="1 2">
    <name type="scientific">Psychromonas marina</name>
    <dbReference type="NCBI Taxonomy" id="88364"/>
    <lineage>
        <taxon>Bacteria</taxon>
        <taxon>Pseudomonadati</taxon>
        <taxon>Pseudomonadota</taxon>
        <taxon>Gammaproteobacteria</taxon>
        <taxon>Alteromonadales</taxon>
        <taxon>Psychromonadaceae</taxon>
        <taxon>Psychromonas</taxon>
    </lineage>
</organism>
<evidence type="ECO:0000313" key="2">
    <source>
        <dbReference type="Proteomes" id="UP001157353"/>
    </source>
</evidence>
<evidence type="ECO:0008006" key="3">
    <source>
        <dbReference type="Google" id="ProtNLM"/>
    </source>
</evidence>
<gene>
    <name evidence="1" type="ORF">GCM10007916_07380</name>
</gene>
<name>A0ABQ6DY54_9GAMM</name>
<proteinExistence type="predicted"/>
<keyword evidence="2" id="KW-1185">Reference proteome</keyword>
<comment type="caution">
    <text evidence="1">The sequence shown here is derived from an EMBL/GenBank/DDBJ whole genome shotgun (WGS) entry which is preliminary data.</text>
</comment>
<reference evidence="2" key="1">
    <citation type="journal article" date="2019" name="Int. J. Syst. Evol. Microbiol.">
        <title>The Global Catalogue of Microorganisms (GCM) 10K type strain sequencing project: providing services to taxonomists for standard genome sequencing and annotation.</title>
        <authorList>
            <consortium name="The Broad Institute Genomics Platform"/>
            <consortium name="The Broad Institute Genome Sequencing Center for Infectious Disease"/>
            <person name="Wu L."/>
            <person name="Ma J."/>
        </authorList>
    </citation>
    <scope>NUCLEOTIDE SEQUENCE [LARGE SCALE GENOMIC DNA]</scope>
    <source>
        <strain evidence="2">NBRC 103166</strain>
    </source>
</reference>
<protein>
    <recommendedName>
        <fullName evidence="3">Orphan protein</fullName>
    </recommendedName>
</protein>
<dbReference type="RefSeq" id="WP_284202783.1">
    <property type="nucleotide sequence ID" value="NZ_BSPQ01000001.1"/>
</dbReference>
<accession>A0ABQ6DY54</accession>